<dbReference type="Proteomes" id="UP000257109">
    <property type="component" value="Unassembled WGS sequence"/>
</dbReference>
<sequence length="358" mass="41082">MKEEVVHPSQNNQYCDLQSIQPACCRLNRKNYLNWSQLICTILEKKGKIGNLTAKEIWDAIEQAYSNAKDVARGNKSDNEYANQLKSLWMELDHYRVIKTKDAEDAAVLKEFIEQDRTMIYRDKKEEHLEKVNKFVAENNEDKANSPSLSELTSLTTSPLPYFSATSPATTKLSDDSPAKVEMERNFPISMGISSSTCTLAYSCMPPLSFGFKVSKTSSPSFWIYLVLDSRRTIGHAREGNGLYYLEEPCLSIIEKAHLSQSLMSKSCFYQKKLRFDNGKEYFNQVITSFYQKEDIIHESSRVKRPQYNGIAERKNGHLLDQSLAFLFQKNIIGSGHIRIKRREKFHKTLESQDSSCS</sequence>
<dbReference type="EMBL" id="QJKJ01005257">
    <property type="protein sequence ID" value="RDX90891.1"/>
    <property type="molecule type" value="Genomic_DNA"/>
</dbReference>
<name>A0A371GK01_MUCPR</name>
<dbReference type="InterPro" id="IPR012337">
    <property type="entry name" value="RNaseH-like_sf"/>
</dbReference>
<protein>
    <recommendedName>
        <fullName evidence="3">Integrase catalytic domain-containing protein</fullName>
    </recommendedName>
</protein>
<dbReference type="Gene3D" id="3.30.420.10">
    <property type="entry name" value="Ribonuclease H-like superfamily/Ribonuclease H"/>
    <property type="match status" value="1"/>
</dbReference>
<proteinExistence type="predicted"/>
<dbReference type="PANTHER" id="PTHR42648:SF28">
    <property type="entry name" value="TRANSPOSON-ENCODED PROTEIN WITH RIBONUCLEASE H-LIKE AND RETROVIRUS ZINC FINGER-LIKE DOMAINS"/>
    <property type="match status" value="1"/>
</dbReference>
<evidence type="ECO:0000313" key="1">
    <source>
        <dbReference type="EMBL" id="RDX90891.1"/>
    </source>
</evidence>
<dbReference type="InterPro" id="IPR039537">
    <property type="entry name" value="Retrotran_Ty1/copia-like"/>
</dbReference>
<gene>
    <name evidence="1" type="ORF">CR513_27198</name>
</gene>
<organism evidence="1 2">
    <name type="scientific">Mucuna pruriens</name>
    <name type="common">Velvet bean</name>
    <name type="synonym">Dolichos pruriens</name>
    <dbReference type="NCBI Taxonomy" id="157652"/>
    <lineage>
        <taxon>Eukaryota</taxon>
        <taxon>Viridiplantae</taxon>
        <taxon>Streptophyta</taxon>
        <taxon>Embryophyta</taxon>
        <taxon>Tracheophyta</taxon>
        <taxon>Spermatophyta</taxon>
        <taxon>Magnoliopsida</taxon>
        <taxon>eudicotyledons</taxon>
        <taxon>Gunneridae</taxon>
        <taxon>Pentapetalae</taxon>
        <taxon>rosids</taxon>
        <taxon>fabids</taxon>
        <taxon>Fabales</taxon>
        <taxon>Fabaceae</taxon>
        <taxon>Papilionoideae</taxon>
        <taxon>50 kb inversion clade</taxon>
        <taxon>NPAAA clade</taxon>
        <taxon>indigoferoid/millettioid clade</taxon>
        <taxon>Phaseoleae</taxon>
        <taxon>Mucuna</taxon>
    </lineage>
</organism>
<dbReference type="InterPro" id="IPR036397">
    <property type="entry name" value="RNaseH_sf"/>
</dbReference>
<dbReference type="PANTHER" id="PTHR42648">
    <property type="entry name" value="TRANSPOSASE, PUTATIVE-RELATED"/>
    <property type="match status" value="1"/>
</dbReference>
<accession>A0A371GK01</accession>
<feature type="non-terminal residue" evidence="1">
    <location>
        <position position="1"/>
    </location>
</feature>
<dbReference type="AlphaFoldDB" id="A0A371GK01"/>
<evidence type="ECO:0008006" key="3">
    <source>
        <dbReference type="Google" id="ProtNLM"/>
    </source>
</evidence>
<reference evidence="1" key="1">
    <citation type="submission" date="2018-05" db="EMBL/GenBank/DDBJ databases">
        <title>Draft genome of Mucuna pruriens seed.</title>
        <authorList>
            <person name="Nnadi N.E."/>
            <person name="Vos R."/>
            <person name="Hasami M.H."/>
            <person name="Devisetty U.K."/>
            <person name="Aguiy J.C."/>
        </authorList>
    </citation>
    <scope>NUCLEOTIDE SEQUENCE [LARGE SCALE GENOMIC DNA]</scope>
    <source>
        <strain evidence="1">JCA_2017</strain>
    </source>
</reference>
<keyword evidence="2" id="KW-1185">Reference proteome</keyword>
<dbReference type="SUPFAM" id="SSF53098">
    <property type="entry name" value="Ribonuclease H-like"/>
    <property type="match status" value="1"/>
</dbReference>
<comment type="caution">
    <text evidence="1">The sequence shown here is derived from an EMBL/GenBank/DDBJ whole genome shotgun (WGS) entry which is preliminary data.</text>
</comment>
<dbReference type="GO" id="GO:0003676">
    <property type="term" value="F:nucleic acid binding"/>
    <property type="evidence" value="ECO:0007669"/>
    <property type="project" value="InterPro"/>
</dbReference>
<evidence type="ECO:0000313" key="2">
    <source>
        <dbReference type="Proteomes" id="UP000257109"/>
    </source>
</evidence>